<feature type="non-terminal residue" evidence="1">
    <location>
        <position position="1"/>
    </location>
</feature>
<proteinExistence type="predicted"/>
<gene>
    <name evidence="1" type="ORF">METZ01_LOCUS179569</name>
</gene>
<name>A0A382CKV0_9ZZZZ</name>
<dbReference type="AlphaFoldDB" id="A0A382CKV0"/>
<evidence type="ECO:0008006" key="2">
    <source>
        <dbReference type="Google" id="ProtNLM"/>
    </source>
</evidence>
<protein>
    <recommendedName>
        <fullName evidence="2">DHHA1 domain-containing protein</fullName>
    </recommendedName>
</protein>
<reference evidence="1" key="1">
    <citation type="submission" date="2018-05" db="EMBL/GenBank/DDBJ databases">
        <authorList>
            <person name="Lanie J.A."/>
            <person name="Ng W.-L."/>
            <person name="Kazmierczak K.M."/>
            <person name="Andrzejewski T.M."/>
            <person name="Davidsen T.M."/>
            <person name="Wayne K.J."/>
            <person name="Tettelin H."/>
            <person name="Glass J.I."/>
            <person name="Rusch D."/>
            <person name="Podicherti R."/>
            <person name="Tsui H.-C.T."/>
            <person name="Winkler M.E."/>
        </authorList>
    </citation>
    <scope>NUCLEOTIDE SEQUENCE</scope>
</reference>
<organism evidence="1">
    <name type="scientific">marine metagenome</name>
    <dbReference type="NCBI Taxonomy" id="408172"/>
    <lineage>
        <taxon>unclassified sequences</taxon>
        <taxon>metagenomes</taxon>
        <taxon>ecological metagenomes</taxon>
    </lineage>
</organism>
<accession>A0A382CKV0</accession>
<dbReference type="EMBL" id="UINC01035004">
    <property type="protein sequence ID" value="SVB26715.1"/>
    <property type="molecule type" value="Genomic_DNA"/>
</dbReference>
<sequence length="47" mass="5087">SEKNLGSVINSISKKFNGAGGGDKRKSAAVIPQKYFENFLNELDSNL</sequence>
<evidence type="ECO:0000313" key="1">
    <source>
        <dbReference type="EMBL" id="SVB26715.1"/>
    </source>
</evidence>